<sequence>MLSEKYRKLSQRVSALSLRERVFVFVAALIVVFSLAQTLAIDSGQTRKRNANDRVQAAQAAIREIEQQRVALAGSALNDPDKVAHNILAVQQARLDELNAELETRGRSLIPPERMRQVLKDVVQGSGGVTIIGFKTLSPQPVLLPGAAEGTPPGFYRHGFDVTLSGQYADLVAYLQRLEALPWRFSWVEASLDTATRPVLTLTLTIHTLSLEEAWLRV</sequence>
<proteinExistence type="predicted"/>
<evidence type="ECO:0000313" key="1">
    <source>
        <dbReference type="EMBL" id="NDP48365.1"/>
    </source>
</evidence>
<dbReference type="Proteomes" id="UP000483432">
    <property type="component" value="Unassembled WGS sequence"/>
</dbReference>
<protein>
    <recommendedName>
        <fullName evidence="3">MSHA biogenesis protein MshJ</fullName>
    </recommendedName>
</protein>
<evidence type="ECO:0000313" key="2">
    <source>
        <dbReference type="Proteomes" id="UP000483432"/>
    </source>
</evidence>
<dbReference type="EMBL" id="JAAFGW010000108">
    <property type="protein sequence ID" value="NDP48365.1"/>
    <property type="molecule type" value="Genomic_DNA"/>
</dbReference>
<name>A0A7C9NU38_9PROT</name>
<comment type="caution">
    <text evidence="1">The sequence shown here is derived from an EMBL/GenBank/DDBJ whole genome shotgun (WGS) entry which is preliminary data.</text>
</comment>
<dbReference type="AlphaFoldDB" id="A0A7C9NU38"/>
<evidence type="ECO:0008006" key="3">
    <source>
        <dbReference type="Google" id="ProtNLM"/>
    </source>
</evidence>
<gene>
    <name evidence="1" type="ORF">GZ085_08235</name>
</gene>
<accession>A0A7C9NU38</accession>
<organism evidence="1 2">
    <name type="scientific">Sulfuriferula multivorans</name>
    <dbReference type="NCBI Taxonomy" id="1559896"/>
    <lineage>
        <taxon>Bacteria</taxon>
        <taxon>Pseudomonadati</taxon>
        <taxon>Pseudomonadota</taxon>
        <taxon>Betaproteobacteria</taxon>
        <taxon>Nitrosomonadales</taxon>
        <taxon>Sulfuricellaceae</taxon>
        <taxon>Sulfuriferula</taxon>
    </lineage>
</organism>
<reference evidence="1 2" key="1">
    <citation type="submission" date="2019-09" db="EMBL/GenBank/DDBJ databases">
        <title>H2 Metabolism Revealed by Metagenomic Analysis in Subglacial Sediment of East Antarctica.</title>
        <authorList>
            <person name="Yang Z."/>
            <person name="Zhang Y."/>
            <person name="Lv Y."/>
            <person name="Yan W."/>
            <person name="Xiao X."/>
            <person name="Sun B."/>
            <person name="Ma H."/>
        </authorList>
    </citation>
    <scope>NUCLEOTIDE SEQUENCE [LARGE SCALE GENOMIC DNA]</scope>
    <source>
        <strain evidence="1">Bin2_2</strain>
    </source>
</reference>